<dbReference type="SUPFAM" id="SSF51905">
    <property type="entry name" value="FAD/NAD(P)-binding domain"/>
    <property type="match status" value="2"/>
</dbReference>
<evidence type="ECO:0000313" key="14">
    <source>
        <dbReference type="EMBL" id="CAD9431439.1"/>
    </source>
</evidence>
<accession>A0A7S2CPJ1</accession>
<evidence type="ECO:0000256" key="2">
    <source>
        <dbReference type="ARBA" id="ARBA00004173"/>
    </source>
</evidence>
<dbReference type="PANTHER" id="PTHR43557:SF4">
    <property type="entry name" value="APOPTOSIS-INDUCING FACTOR 1, MITOCHONDRIAL"/>
    <property type="match status" value="1"/>
</dbReference>
<comment type="subcellular location">
    <subcellularLocation>
        <location evidence="2">Mitochondrion</location>
    </subcellularLocation>
</comment>
<organism evidence="14">
    <name type="scientific">Octactis speculum</name>
    <dbReference type="NCBI Taxonomy" id="3111310"/>
    <lineage>
        <taxon>Eukaryota</taxon>
        <taxon>Sar</taxon>
        <taxon>Stramenopiles</taxon>
        <taxon>Ochrophyta</taxon>
        <taxon>Dictyochophyceae</taxon>
        <taxon>Dictyochales</taxon>
        <taxon>Dictyochaceae</taxon>
        <taxon>Octactis</taxon>
    </lineage>
</organism>
<dbReference type="Pfam" id="PF07992">
    <property type="entry name" value="Pyr_redox_2"/>
    <property type="match status" value="1"/>
</dbReference>
<evidence type="ECO:0000256" key="5">
    <source>
        <dbReference type="ARBA" id="ARBA00022703"/>
    </source>
</evidence>
<dbReference type="Gene3D" id="3.50.50.60">
    <property type="entry name" value="FAD/NAD(P)-binding domain"/>
    <property type="match status" value="2"/>
</dbReference>
<dbReference type="Gene3D" id="3.30.390.30">
    <property type="match status" value="1"/>
</dbReference>
<keyword evidence="9" id="KW-0520">NAD</keyword>
<evidence type="ECO:0000256" key="10">
    <source>
        <dbReference type="ARBA" id="ARBA00023128"/>
    </source>
</evidence>
<keyword evidence="10" id="KW-0496">Mitochondrion</keyword>
<keyword evidence="4" id="KW-0285">Flavoprotein</keyword>
<dbReference type="InterPro" id="IPR029324">
    <property type="entry name" value="AIF_C"/>
</dbReference>
<proteinExistence type="inferred from homology"/>
<evidence type="ECO:0000256" key="3">
    <source>
        <dbReference type="ARBA" id="ARBA00006442"/>
    </source>
</evidence>
<keyword evidence="6" id="KW-0274">FAD</keyword>
<evidence type="ECO:0000256" key="1">
    <source>
        <dbReference type="ARBA" id="ARBA00001974"/>
    </source>
</evidence>
<keyword evidence="7" id="KW-0809">Transit peptide</keyword>
<gene>
    <name evidence="14" type="ORF">DSPE1174_LOCUS16137</name>
</gene>
<dbReference type="PRINTS" id="PR00411">
    <property type="entry name" value="PNDRDTASEI"/>
</dbReference>
<dbReference type="GO" id="GO:0005739">
    <property type="term" value="C:mitochondrion"/>
    <property type="evidence" value="ECO:0007669"/>
    <property type="project" value="UniProtKB-SubCell"/>
</dbReference>
<dbReference type="PANTHER" id="PTHR43557">
    <property type="entry name" value="APOPTOSIS-INDUCING FACTOR 1"/>
    <property type="match status" value="1"/>
</dbReference>
<dbReference type="InterPro" id="IPR050446">
    <property type="entry name" value="FAD-oxidoreductase/Apoptosis"/>
</dbReference>
<keyword evidence="5" id="KW-0053">Apoptosis</keyword>
<evidence type="ECO:0000259" key="12">
    <source>
        <dbReference type="Pfam" id="PF07992"/>
    </source>
</evidence>
<dbReference type="InterPro" id="IPR036188">
    <property type="entry name" value="FAD/NAD-bd_sf"/>
</dbReference>
<evidence type="ECO:0008006" key="15">
    <source>
        <dbReference type="Google" id="ProtNLM"/>
    </source>
</evidence>
<dbReference type="GO" id="GO:0033108">
    <property type="term" value="P:mitochondrial respiratory chain complex assembly"/>
    <property type="evidence" value="ECO:0007669"/>
    <property type="project" value="TreeGrafter"/>
</dbReference>
<feature type="domain" description="FAD/NAD(P)-binding" evidence="12">
    <location>
        <begin position="53"/>
        <end position="359"/>
    </location>
</feature>
<feature type="domain" description="Mitochondrial apoptosis-inducing factor C-terminal" evidence="13">
    <location>
        <begin position="375"/>
        <end position="426"/>
    </location>
</feature>
<evidence type="ECO:0000256" key="7">
    <source>
        <dbReference type="ARBA" id="ARBA00022946"/>
    </source>
</evidence>
<dbReference type="AlphaFoldDB" id="A0A7S2CPJ1"/>
<evidence type="ECO:0000256" key="6">
    <source>
        <dbReference type="ARBA" id="ARBA00022827"/>
    </source>
</evidence>
<dbReference type="GO" id="GO:0012501">
    <property type="term" value="P:programmed cell death"/>
    <property type="evidence" value="ECO:0007669"/>
    <property type="project" value="TreeGrafter"/>
</dbReference>
<dbReference type="EMBL" id="HBGS01031507">
    <property type="protein sequence ID" value="CAD9431439.1"/>
    <property type="molecule type" value="Transcribed_RNA"/>
</dbReference>
<evidence type="ECO:0000256" key="8">
    <source>
        <dbReference type="ARBA" id="ARBA00023002"/>
    </source>
</evidence>
<reference evidence="14" key="1">
    <citation type="submission" date="2021-01" db="EMBL/GenBank/DDBJ databases">
        <authorList>
            <person name="Corre E."/>
            <person name="Pelletier E."/>
            <person name="Niang G."/>
            <person name="Scheremetjew M."/>
            <person name="Finn R."/>
            <person name="Kale V."/>
            <person name="Holt S."/>
            <person name="Cochrane G."/>
            <person name="Meng A."/>
            <person name="Brown T."/>
            <person name="Cohen L."/>
        </authorList>
    </citation>
    <scope>NUCLEOTIDE SEQUENCE</scope>
    <source>
        <strain evidence="14">CCMP1381</strain>
    </source>
</reference>
<comment type="similarity">
    <text evidence="3">Belongs to the FAD-dependent oxidoreductase family.</text>
</comment>
<dbReference type="GO" id="GO:0046983">
    <property type="term" value="F:protein dimerization activity"/>
    <property type="evidence" value="ECO:0007669"/>
    <property type="project" value="InterPro"/>
</dbReference>
<comment type="cofactor">
    <cofactor evidence="1">
        <name>FAD</name>
        <dbReference type="ChEBI" id="CHEBI:57692"/>
    </cofactor>
</comment>
<keyword evidence="8" id="KW-0560">Oxidoreductase</keyword>
<evidence type="ECO:0000256" key="11">
    <source>
        <dbReference type="ARBA" id="ARBA00047786"/>
    </source>
</evidence>
<comment type="catalytic activity">
    <reaction evidence="11">
        <text>A + NADH + H(+) = AH2 + NAD(+)</text>
        <dbReference type="Rhea" id="RHEA:11356"/>
        <dbReference type="ChEBI" id="CHEBI:13193"/>
        <dbReference type="ChEBI" id="CHEBI:15378"/>
        <dbReference type="ChEBI" id="CHEBI:17499"/>
        <dbReference type="ChEBI" id="CHEBI:57540"/>
        <dbReference type="ChEBI" id="CHEBI:57945"/>
    </reaction>
</comment>
<dbReference type="SUPFAM" id="SSF55424">
    <property type="entry name" value="FAD/NAD-linked reductases, dimerisation (C-terminal) domain"/>
    <property type="match status" value="1"/>
</dbReference>
<dbReference type="InterPro" id="IPR016156">
    <property type="entry name" value="FAD/NAD-linked_Rdtase_dimer_sf"/>
</dbReference>
<dbReference type="GO" id="GO:0071949">
    <property type="term" value="F:FAD binding"/>
    <property type="evidence" value="ECO:0007669"/>
    <property type="project" value="TreeGrafter"/>
</dbReference>
<name>A0A7S2CPJ1_9STRA</name>
<dbReference type="SMART" id="SM01353">
    <property type="entry name" value="AIF_C"/>
    <property type="match status" value="1"/>
</dbReference>
<dbReference type="InterPro" id="IPR023753">
    <property type="entry name" value="FAD/NAD-binding_dom"/>
</dbReference>
<evidence type="ECO:0000256" key="9">
    <source>
        <dbReference type="ARBA" id="ARBA00023027"/>
    </source>
</evidence>
<sequence length="500" mass="54353">MFRQAANVGKATAAVAFGALNECALSSGEEDKNSRASLARRNTARPQKNFHEFVIVGGGSTAHAAIEGIMMTNPKADILMLSEDSKVHHIDAELEANLSSDFLDAYNEWRRHLNPSLDTEPDAVGSVPLTLLLQRTQDKLHLDVEGKSLLLDDGTSVSYNKCLIASCGTPKEFYVLDETSFEAAGSVLTMNTLKDFARLDELCSSVQNVTVVGGGFLGTELAVALARRGARSGLKVAHMYVEDGPLARHLPRYLSKHVQKLITAIGVETVAQQLCTDIKKQADGERLRMTLADDWEWMTDTAVLASTHVDPKNGIAEDSPGLELDPSSGGIVVNSQLEALNGVYAAGATASYPDMALGRRRGCSYDHAVMSGLHAGKNMASDTPVLYRHLPMFHSHLRGIKVVCDGIGRVDASLRTVGFWAKKPDSPQSIERGVIFYKNTQNKIVGALCWNASDTLERVRDIMQHKHTADQDALQEYLSLAPESWVTVVETKRAGNNPQD</sequence>
<dbReference type="GO" id="GO:0016174">
    <property type="term" value="F:NAD(P)H oxidase H2O2-forming activity"/>
    <property type="evidence" value="ECO:0007669"/>
    <property type="project" value="TreeGrafter"/>
</dbReference>
<protein>
    <recommendedName>
        <fullName evidence="15">FAD/NAD(P)-binding domain-containing protein</fullName>
    </recommendedName>
</protein>
<dbReference type="Pfam" id="PF14721">
    <property type="entry name" value="AIF_C"/>
    <property type="match status" value="1"/>
</dbReference>
<evidence type="ECO:0000256" key="4">
    <source>
        <dbReference type="ARBA" id="ARBA00022630"/>
    </source>
</evidence>
<evidence type="ECO:0000259" key="13">
    <source>
        <dbReference type="Pfam" id="PF14721"/>
    </source>
</evidence>